<dbReference type="Proteomes" id="UP000298030">
    <property type="component" value="Unassembled WGS sequence"/>
</dbReference>
<evidence type="ECO:0000313" key="3">
    <source>
        <dbReference type="EMBL" id="TEB29210.1"/>
    </source>
</evidence>
<proteinExistence type="predicted"/>
<organism evidence="3 4">
    <name type="scientific">Coprinellus micaceus</name>
    <name type="common">Glistening ink-cap mushroom</name>
    <name type="synonym">Coprinus micaceus</name>
    <dbReference type="NCBI Taxonomy" id="71717"/>
    <lineage>
        <taxon>Eukaryota</taxon>
        <taxon>Fungi</taxon>
        <taxon>Dikarya</taxon>
        <taxon>Basidiomycota</taxon>
        <taxon>Agaricomycotina</taxon>
        <taxon>Agaricomycetes</taxon>
        <taxon>Agaricomycetidae</taxon>
        <taxon>Agaricales</taxon>
        <taxon>Agaricineae</taxon>
        <taxon>Psathyrellaceae</taxon>
        <taxon>Coprinellus</taxon>
    </lineage>
</organism>
<feature type="region of interest" description="Disordered" evidence="1">
    <location>
        <begin position="306"/>
        <end position="332"/>
    </location>
</feature>
<dbReference type="Pfam" id="PF03061">
    <property type="entry name" value="4HBT"/>
    <property type="match status" value="1"/>
</dbReference>
<dbReference type="GO" id="GO:0016853">
    <property type="term" value="F:isomerase activity"/>
    <property type="evidence" value="ECO:0007669"/>
    <property type="project" value="UniProtKB-KW"/>
</dbReference>
<dbReference type="InterPro" id="IPR029069">
    <property type="entry name" value="HotDog_dom_sf"/>
</dbReference>
<accession>A0A4Y7T507</accession>
<dbReference type="PANTHER" id="PTHR47260:SF1">
    <property type="entry name" value="UPF0644 PROTEIN PB2B4.06"/>
    <property type="match status" value="1"/>
</dbReference>
<dbReference type="Gene3D" id="3.10.129.10">
    <property type="entry name" value="Hotdog Thioesterase"/>
    <property type="match status" value="1"/>
</dbReference>
<sequence>MSSSSSPVSIYRPKESPAFNSVSPDFKGPHCAEGLLSQGLSDSQRRELRPGHIRRDLPTGSKSTWKTFKTVSAALGLSAVAATLGAIYPPPPIAILFPRAAPGPPADPLSPESVLYTEDLESKLQTLPYIQNLRKAADAGEWYEVRPYANFPEERRVNNLTAGALRGPGKLALAPLLRARKDESESEVFIHLGRGLCGHDGIVHGGMLATLLDETLARTAIVNLPEKVGVTAQLSLNYRAPTMADQFIVIKTKLGEVKGRKAYVTGRVETLDGTLLVEASAMFVQPRYAKLLHSAQLRQAMGEPPAKDEPILLADGQGPEPRTQAQVIKTSF</sequence>
<keyword evidence="4" id="KW-1185">Reference proteome</keyword>
<dbReference type="OrthoDB" id="506431at2759"/>
<feature type="compositionally biased region" description="Basic and acidic residues" evidence="1">
    <location>
        <begin position="43"/>
        <end position="57"/>
    </location>
</feature>
<keyword evidence="3" id="KW-0413">Isomerase</keyword>
<evidence type="ECO:0000259" key="2">
    <source>
        <dbReference type="Pfam" id="PF03061"/>
    </source>
</evidence>
<evidence type="ECO:0000313" key="4">
    <source>
        <dbReference type="Proteomes" id="UP000298030"/>
    </source>
</evidence>
<dbReference type="CDD" id="cd03443">
    <property type="entry name" value="PaaI_thioesterase"/>
    <property type="match status" value="1"/>
</dbReference>
<dbReference type="EMBL" id="QPFP01000028">
    <property type="protein sequence ID" value="TEB29210.1"/>
    <property type="molecule type" value="Genomic_DNA"/>
</dbReference>
<dbReference type="STRING" id="71717.A0A4Y7T507"/>
<reference evidence="3 4" key="1">
    <citation type="journal article" date="2019" name="Nat. Ecol. Evol.">
        <title>Megaphylogeny resolves global patterns of mushroom evolution.</title>
        <authorList>
            <person name="Varga T."/>
            <person name="Krizsan K."/>
            <person name="Foldi C."/>
            <person name="Dima B."/>
            <person name="Sanchez-Garcia M."/>
            <person name="Sanchez-Ramirez S."/>
            <person name="Szollosi G.J."/>
            <person name="Szarkandi J.G."/>
            <person name="Papp V."/>
            <person name="Albert L."/>
            <person name="Andreopoulos W."/>
            <person name="Angelini C."/>
            <person name="Antonin V."/>
            <person name="Barry K.W."/>
            <person name="Bougher N.L."/>
            <person name="Buchanan P."/>
            <person name="Buyck B."/>
            <person name="Bense V."/>
            <person name="Catcheside P."/>
            <person name="Chovatia M."/>
            <person name="Cooper J."/>
            <person name="Damon W."/>
            <person name="Desjardin D."/>
            <person name="Finy P."/>
            <person name="Geml J."/>
            <person name="Haridas S."/>
            <person name="Hughes K."/>
            <person name="Justo A."/>
            <person name="Karasinski D."/>
            <person name="Kautmanova I."/>
            <person name="Kiss B."/>
            <person name="Kocsube S."/>
            <person name="Kotiranta H."/>
            <person name="LaButti K.M."/>
            <person name="Lechner B.E."/>
            <person name="Liimatainen K."/>
            <person name="Lipzen A."/>
            <person name="Lukacs Z."/>
            <person name="Mihaltcheva S."/>
            <person name="Morgado L.N."/>
            <person name="Niskanen T."/>
            <person name="Noordeloos M.E."/>
            <person name="Ohm R.A."/>
            <person name="Ortiz-Santana B."/>
            <person name="Ovrebo C."/>
            <person name="Racz N."/>
            <person name="Riley R."/>
            <person name="Savchenko A."/>
            <person name="Shiryaev A."/>
            <person name="Soop K."/>
            <person name="Spirin V."/>
            <person name="Szebenyi C."/>
            <person name="Tomsovsky M."/>
            <person name="Tulloss R.E."/>
            <person name="Uehling J."/>
            <person name="Grigoriev I.V."/>
            <person name="Vagvolgyi C."/>
            <person name="Papp T."/>
            <person name="Martin F.M."/>
            <person name="Miettinen O."/>
            <person name="Hibbett D.S."/>
            <person name="Nagy L.G."/>
        </authorList>
    </citation>
    <scope>NUCLEOTIDE SEQUENCE [LARGE SCALE GENOMIC DNA]</scope>
    <source>
        <strain evidence="3 4">FP101781</strain>
    </source>
</reference>
<dbReference type="PANTHER" id="PTHR47260">
    <property type="entry name" value="UPF0644 PROTEIN PB2B4.06"/>
    <property type="match status" value="1"/>
</dbReference>
<feature type="region of interest" description="Disordered" evidence="1">
    <location>
        <begin position="1"/>
        <end position="60"/>
    </location>
</feature>
<dbReference type="SUPFAM" id="SSF54637">
    <property type="entry name" value="Thioesterase/thiol ester dehydrase-isomerase"/>
    <property type="match status" value="1"/>
</dbReference>
<feature type="domain" description="Thioesterase" evidence="2">
    <location>
        <begin position="201"/>
        <end position="275"/>
    </location>
</feature>
<feature type="compositionally biased region" description="Polar residues" evidence="1">
    <location>
        <begin position="323"/>
        <end position="332"/>
    </location>
</feature>
<comment type="caution">
    <text evidence="3">The sequence shown here is derived from an EMBL/GenBank/DDBJ whole genome shotgun (WGS) entry which is preliminary data.</text>
</comment>
<evidence type="ECO:0000256" key="1">
    <source>
        <dbReference type="SAM" id="MobiDB-lite"/>
    </source>
</evidence>
<gene>
    <name evidence="3" type="ORF">FA13DRAFT_1815361</name>
</gene>
<dbReference type="InterPro" id="IPR052061">
    <property type="entry name" value="PTE-AB_protein"/>
</dbReference>
<protein>
    <submittedName>
        <fullName evidence="3">Thioesterase/thiol ester dehydrase-isomerase</fullName>
    </submittedName>
</protein>
<dbReference type="AlphaFoldDB" id="A0A4Y7T507"/>
<name>A0A4Y7T507_COPMI</name>
<dbReference type="InterPro" id="IPR006683">
    <property type="entry name" value="Thioestr_dom"/>
</dbReference>